<proteinExistence type="inferred from homology"/>
<dbReference type="SUPFAM" id="SSF55003">
    <property type="entry name" value="PAP/Archaeal CCA-adding enzyme, C-terminal domain"/>
    <property type="match status" value="1"/>
</dbReference>
<dbReference type="Pfam" id="PF20750">
    <property type="entry name" value="PAP_NTPase"/>
    <property type="match status" value="1"/>
</dbReference>
<dbReference type="AlphaFoldDB" id="A0A7K8M7I5"/>
<protein>
    <recommendedName>
        <fullName evidence="4">polynucleotide adenylyltransferase</fullName>
        <ecNumber evidence="4">2.7.7.19</ecNumber>
    </recommendedName>
</protein>
<evidence type="ECO:0000256" key="13">
    <source>
        <dbReference type="ARBA" id="ARBA00023242"/>
    </source>
</evidence>
<dbReference type="Proteomes" id="UP000547721">
    <property type="component" value="Unassembled WGS sequence"/>
</dbReference>
<dbReference type="GO" id="GO:0005524">
    <property type="term" value="F:ATP binding"/>
    <property type="evidence" value="ECO:0007669"/>
    <property type="project" value="UniProtKB-KW"/>
</dbReference>
<feature type="compositionally biased region" description="Polar residues" evidence="17">
    <location>
        <begin position="1"/>
        <end position="10"/>
    </location>
</feature>
<dbReference type="CDD" id="cd05402">
    <property type="entry name" value="NT_PAP_TUTase"/>
    <property type="match status" value="1"/>
</dbReference>
<keyword evidence="13" id="KW-0539">Nucleus</keyword>
<keyword evidence="23" id="KW-1185">Reference proteome</keyword>
<evidence type="ECO:0000256" key="16">
    <source>
        <dbReference type="PIRSR" id="PIRSR018425-2"/>
    </source>
</evidence>
<feature type="binding site" evidence="15">
    <location>
        <position position="102"/>
    </location>
    <ligand>
        <name>ATP</name>
        <dbReference type="ChEBI" id="CHEBI:30616"/>
    </ligand>
</feature>
<feature type="binding site" evidence="16">
    <location>
        <position position="109"/>
    </location>
    <ligand>
        <name>Mg(2+)</name>
        <dbReference type="ChEBI" id="CHEBI:18420"/>
        <label>2</label>
        <note>catalytic</note>
    </ligand>
</feature>
<keyword evidence="18" id="KW-0472">Membrane</keyword>
<dbReference type="Gene3D" id="3.30.70.590">
    <property type="entry name" value="Poly(A) polymerase predicted RNA binding domain"/>
    <property type="match status" value="1"/>
</dbReference>
<comment type="caution">
    <text evidence="22">The sequence shown here is derived from an EMBL/GenBank/DDBJ whole genome shotgun (WGS) entry which is preliminary data.</text>
</comment>
<comment type="similarity">
    <text evidence="3">Belongs to the poly(A) polymerase family.</text>
</comment>
<dbReference type="FunFam" id="3.30.460.10:FF:000002">
    <property type="entry name" value="Poly(A) polymerase alpha, putative"/>
    <property type="match status" value="1"/>
</dbReference>
<evidence type="ECO:0000259" key="19">
    <source>
        <dbReference type="Pfam" id="PF04926"/>
    </source>
</evidence>
<feature type="domain" description="Poly(A) polymerase nucleotidyltransferase" evidence="21">
    <location>
        <begin position="14"/>
        <end position="208"/>
    </location>
</feature>
<dbReference type="GO" id="GO:0031123">
    <property type="term" value="P:RNA 3'-end processing"/>
    <property type="evidence" value="ECO:0007669"/>
    <property type="project" value="InterPro"/>
</dbReference>
<evidence type="ECO:0000256" key="18">
    <source>
        <dbReference type="SAM" id="Phobius"/>
    </source>
</evidence>
<evidence type="ECO:0000259" key="21">
    <source>
        <dbReference type="Pfam" id="PF20750"/>
    </source>
</evidence>
<evidence type="ECO:0000256" key="14">
    <source>
        <dbReference type="ARBA" id="ARBA00048830"/>
    </source>
</evidence>
<name>A0A7K8M7I5_9CORV</name>
<evidence type="ECO:0000256" key="9">
    <source>
        <dbReference type="ARBA" id="ARBA00022840"/>
    </source>
</evidence>
<dbReference type="GO" id="GO:0005634">
    <property type="term" value="C:nucleus"/>
    <property type="evidence" value="ECO:0007669"/>
    <property type="project" value="UniProtKB-SubCell"/>
</dbReference>
<dbReference type="InterPro" id="IPR007010">
    <property type="entry name" value="PolA_pol_RNA-bd_dom"/>
</dbReference>
<dbReference type="Gene3D" id="1.10.1410.10">
    <property type="match status" value="1"/>
</dbReference>
<keyword evidence="10 16" id="KW-0460">Magnesium</keyword>
<feature type="binding site" evidence="16">
    <location>
        <position position="109"/>
    </location>
    <ligand>
        <name>Mg(2+)</name>
        <dbReference type="ChEBI" id="CHEBI:18420"/>
        <label>1</label>
        <note>catalytic</note>
    </ligand>
</feature>
<dbReference type="SUPFAM" id="SSF81301">
    <property type="entry name" value="Nucleotidyltransferase"/>
    <property type="match status" value="1"/>
</dbReference>
<keyword evidence="5" id="KW-0507">mRNA processing</keyword>
<keyword evidence="7 16" id="KW-0479">Metal-binding</keyword>
<evidence type="ECO:0000256" key="10">
    <source>
        <dbReference type="ARBA" id="ARBA00022842"/>
    </source>
</evidence>
<keyword evidence="11" id="KW-0694">RNA-binding</keyword>
<dbReference type="InterPro" id="IPR043519">
    <property type="entry name" value="NT_sf"/>
</dbReference>
<accession>A0A7K8M7I5</accession>
<feature type="region of interest" description="Disordered" evidence="17">
    <location>
        <begin position="523"/>
        <end position="543"/>
    </location>
</feature>
<comment type="cofactor">
    <cofactor evidence="16">
        <name>Mg(2+)</name>
        <dbReference type="ChEBI" id="CHEBI:18420"/>
    </cofactor>
    <text evidence="16">Binds 2 magnesium ions. Also active with manganese.</text>
</comment>
<evidence type="ECO:0000256" key="4">
    <source>
        <dbReference type="ARBA" id="ARBA00012388"/>
    </source>
</evidence>
<dbReference type="InterPro" id="IPR011068">
    <property type="entry name" value="NuclTrfase_I-like_C"/>
</dbReference>
<keyword evidence="18" id="KW-1133">Transmembrane helix</keyword>
<keyword evidence="6" id="KW-0808">Transferase</keyword>
<dbReference type="InterPro" id="IPR048840">
    <property type="entry name" value="PolA_pol_NTPase"/>
</dbReference>
<dbReference type="Pfam" id="PF04926">
    <property type="entry name" value="PAP_RNA-bind"/>
    <property type="match status" value="2"/>
</dbReference>
<evidence type="ECO:0000256" key="7">
    <source>
        <dbReference type="ARBA" id="ARBA00022723"/>
    </source>
</evidence>
<feature type="domain" description="Poly(A) polymerase RNA-binding" evidence="19">
    <location>
        <begin position="423"/>
        <end position="498"/>
    </location>
</feature>
<comment type="cofactor">
    <cofactor evidence="1">
        <name>Mn(2+)</name>
        <dbReference type="ChEBI" id="CHEBI:29035"/>
    </cofactor>
</comment>
<evidence type="ECO:0000256" key="8">
    <source>
        <dbReference type="ARBA" id="ARBA00022741"/>
    </source>
</evidence>
<feature type="binding site" evidence="15">
    <location>
        <begin position="107"/>
        <end position="109"/>
    </location>
    <ligand>
        <name>ATP</name>
        <dbReference type="ChEBI" id="CHEBI:30616"/>
    </ligand>
</feature>
<keyword evidence="9 15" id="KW-0067">ATP-binding</keyword>
<dbReference type="GO" id="GO:0003723">
    <property type="term" value="F:RNA binding"/>
    <property type="evidence" value="ECO:0007669"/>
    <property type="project" value="UniProtKB-KW"/>
</dbReference>
<feature type="non-terminal residue" evidence="22">
    <location>
        <position position="1"/>
    </location>
</feature>
<dbReference type="FunFam" id="3.30.70.590:FF:000001">
    <property type="entry name" value="Putative poly(A) polymerase gamma"/>
    <property type="match status" value="1"/>
</dbReference>
<dbReference type="EC" id="2.7.7.19" evidence="4"/>
<feature type="binding site" evidence="15">
    <location>
        <position position="222"/>
    </location>
    <ligand>
        <name>ATP</name>
        <dbReference type="ChEBI" id="CHEBI:30616"/>
    </ligand>
</feature>
<feature type="domain" description="Poly(A) polymerase central" evidence="20">
    <location>
        <begin position="213"/>
        <end position="357"/>
    </location>
</feature>
<dbReference type="GO" id="GO:0046872">
    <property type="term" value="F:metal ion binding"/>
    <property type="evidence" value="ECO:0007669"/>
    <property type="project" value="UniProtKB-KW"/>
</dbReference>
<dbReference type="GO" id="GO:1990817">
    <property type="term" value="F:poly(A) RNA polymerase activity"/>
    <property type="evidence" value="ECO:0007669"/>
    <property type="project" value="UniProtKB-EC"/>
</dbReference>
<feature type="binding site" evidence="16">
    <location>
        <position position="107"/>
    </location>
    <ligand>
        <name>Mg(2+)</name>
        <dbReference type="ChEBI" id="CHEBI:18420"/>
        <label>2</label>
        <note>catalytic</note>
    </ligand>
</feature>
<evidence type="ECO:0000313" key="22">
    <source>
        <dbReference type="EMBL" id="NXE37182.1"/>
    </source>
</evidence>
<feature type="binding site" evidence="16">
    <location>
        <position position="107"/>
    </location>
    <ligand>
        <name>Mg(2+)</name>
        <dbReference type="ChEBI" id="CHEBI:18420"/>
        <label>1</label>
        <note>catalytic</note>
    </ligand>
</feature>
<evidence type="ECO:0000256" key="6">
    <source>
        <dbReference type="ARBA" id="ARBA00022679"/>
    </source>
</evidence>
<evidence type="ECO:0000256" key="1">
    <source>
        <dbReference type="ARBA" id="ARBA00001936"/>
    </source>
</evidence>
<reference evidence="22 23" key="1">
    <citation type="submission" date="2019-09" db="EMBL/GenBank/DDBJ databases">
        <title>Bird 10,000 Genomes (B10K) Project - Family phase.</title>
        <authorList>
            <person name="Zhang G."/>
        </authorList>
    </citation>
    <scope>NUCLEOTIDE SEQUENCE [LARGE SCALE GENOMIC DNA]</scope>
    <source>
        <strain evidence="22">B10K-CU-031-17</strain>
        <tissue evidence="22">Muscle</tissue>
    </source>
</reference>
<evidence type="ECO:0000313" key="23">
    <source>
        <dbReference type="Proteomes" id="UP000547721"/>
    </source>
</evidence>
<sequence length="645" mass="73126">STSRQQNQPQGHYGLTSPISLAPPSDKDHIHTQKLIEAMKPFGVFEDQEELYHRTTVLGKLNNFVREWISELAESKNLPPSITEQVGGKIFTFGSYRLGVHTKGSSDIDALCVAPSHVERSDFFQSFFEKLKNLEEVKNLRAIEDAYVPVIKFEFDGIEIDLVFAKLSLPTVSDDLDLRDDSCLKSLDIRCIRSLNGSRVTDEILRLVPNLENFRLTLRAVKLWAKRRGVYSNIMGFLGGVSWAMLVARICQLYPNALASTLINKFFLIFSKWDWPKPVLLKRLEESFLNLPVWDPRVNLSDRYHVMPIITPAYPQQNSTYNVSVSTRAVMVEEFQRGLEVTDEILKGKSDWSKLFEPLNFFQKYKHYIVLTASAFTEEHHLNWIGLVESKIRVLVGNLERNEFITIAHVQPQSFPGNEDLYKQSGYVSMWFLGLVFKKAESAVKTNVDLTHGIQSFTDTVYRQASALNILKEGMKIEATYVKRKQLHYFLPAGTLQKRKKQRVSDISQNNSGLQCKRSSLGESCLDGSKDRDSRTPSNSSSLNKISKLDISTAETERLYVFEVVGGMWFLISWPNSKSQVSPTEMEATVALRTSGPPIGCTIPGYNTVCQLRRCFVQGQHKLSGTLITDPKSASPKQHYSPTSK</sequence>
<evidence type="ECO:0000256" key="17">
    <source>
        <dbReference type="SAM" id="MobiDB-lite"/>
    </source>
</evidence>
<feature type="binding site" evidence="16">
    <location>
        <position position="161"/>
    </location>
    <ligand>
        <name>Mg(2+)</name>
        <dbReference type="ChEBI" id="CHEBI:18420"/>
        <label>2</label>
        <note>catalytic</note>
    </ligand>
</feature>
<feature type="binding site" evidence="15">
    <location>
        <position position="231"/>
    </location>
    <ligand>
        <name>ATP</name>
        <dbReference type="ChEBI" id="CHEBI:30616"/>
    </ligand>
</feature>
<evidence type="ECO:0000256" key="15">
    <source>
        <dbReference type="PIRSR" id="PIRSR018425-1"/>
    </source>
</evidence>
<gene>
    <name evidence="22" type="primary">Papolg</name>
    <name evidence="22" type="ORF">PTILEU_R03702</name>
</gene>
<evidence type="ECO:0000256" key="3">
    <source>
        <dbReference type="ARBA" id="ARBA00010912"/>
    </source>
</evidence>
<dbReference type="InterPro" id="IPR007012">
    <property type="entry name" value="PolA_pol_cen_dom"/>
</dbReference>
<keyword evidence="8 15" id="KW-0547">Nucleotide-binding</keyword>
<evidence type="ECO:0000256" key="11">
    <source>
        <dbReference type="ARBA" id="ARBA00022884"/>
    </source>
</evidence>
<feature type="binding site" evidence="15">
    <location>
        <begin position="240"/>
        <end position="241"/>
    </location>
    <ligand>
        <name>ATP</name>
        <dbReference type="ChEBI" id="CHEBI:30616"/>
    </ligand>
</feature>
<evidence type="ECO:0000256" key="2">
    <source>
        <dbReference type="ARBA" id="ARBA00004123"/>
    </source>
</evidence>
<comment type="catalytic activity">
    <reaction evidence="14">
        <text>RNA(n) + ATP = RNA(n)-3'-adenine ribonucleotide + diphosphate</text>
        <dbReference type="Rhea" id="RHEA:11332"/>
        <dbReference type="Rhea" id="RHEA-COMP:14527"/>
        <dbReference type="Rhea" id="RHEA-COMP:17347"/>
        <dbReference type="ChEBI" id="CHEBI:30616"/>
        <dbReference type="ChEBI" id="CHEBI:33019"/>
        <dbReference type="ChEBI" id="CHEBI:140395"/>
        <dbReference type="ChEBI" id="CHEBI:173115"/>
        <dbReference type="EC" id="2.7.7.19"/>
    </reaction>
</comment>
<keyword evidence="18" id="KW-0812">Transmembrane</keyword>
<feature type="binding site" evidence="15">
    <location>
        <begin position="93"/>
        <end position="95"/>
    </location>
    <ligand>
        <name>ATP</name>
        <dbReference type="ChEBI" id="CHEBI:30616"/>
    </ligand>
</feature>
<organism evidence="22 23">
    <name type="scientific">Ptilorrhoa leucosticta</name>
    <dbReference type="NCBI Taxonomy" id="449384"/>
    <lineage>
        <taxon>Eukaryota</taxon>
        <taxon>Metazoa</taxon>
        <taxon>Chordata</taxon>
        <taxon>Craniata</taxon>
        <taxon>Vertebrata</taxon>
        <taxon>Euteleostomi</taxon>
        <taxon>Archelosauria</taxon>
        <taxon>Archosauria</taxon>
        <taxon>Dinosauria</taxon>
        <taxon>Saurischia</taxon>
        <taxon>Theropoda</taxon>
        <taxon>Coelurosauria</taxon>
        <taxon>Aves</taxon>
        <taxon>Neognathae</taxon>
        <taxon>Neoaves</taxon>
        <taxon>Telluraves</taxon>
        <taxon>Australaves</taxon>
        <taxon>Passeriformes</taxon>
        <taxon>Corvoidea</taxon>
        <taxon>Cinclosomatidae</taxon>
        <taxon>Ptilorrhoa</taxon>
    </lineage>
</organism>
<dbReference type="InterPro" id="IPR014492">
    <property type="entry name" value="PolyA_polymerase"/>
</dbReference>
<dbReference type="Pfam" id="PF04928">
    <property type="entry name" value="PAP_central"/>
    <property type="match status" value="1"/>
</dbReference>
<comment type="subcellular location">
    <subcellularLocation>
        <location evidence="2">Nucleus</location>
    </subcellularLocation>
</comment>
<dbReference type="SUPFAM" id="SSF81631">
    <property type="entry name" value="PAP/OAS1 substrate-binding domain"/>
    <property type="match status" value="1"/>
</dbReference>
<feature type="region of interest" description="Disordered" evidence="17">
    <location>
        <begin position="1"/>
        <end position="27"/>
    </location>
</feature>
<feature type="binding site" evidence="15">
    <location>
        <position position="161"/>
    </location>
    <ligand>
        <name>ATP</name>
        <dbReference type="ChEBI" id="CHEBI:30616"/>
    </ligand>
</feature>
<feature type="transmembrane region" description="Helical" evidence="18">
    <location>
        <begin position="229"/>
        <end position="248"/>
    </location>
</feature>
<dbReference type="Gene3D" id="3.30.460.10">
    <property type="entry name" value="Beta Polymerase, domain 2"/>
    <property type="match status" value="1"/>
</dbReference>
<evidence type="ECO:0000259" key="20">
    <source>
        <dbReference type="Pfam" id="PF04928"/>
    </source>
</evidence>
<dbReference type="PIRSF" id="PIRSF018425">
    <property type="entry name" value="PolyA_polymerase"/>
    <property type="match status" value="1"/>
</dbReference>
<dbReference type="EMBL" id="VWYY01000318">
    <property type="protein sequence ID" value="NXE37182.1"/>
    <property type="molecule type" value="Genomic_DNA"/>
</dbReference>
<evidence type="ECO:0000256" key="5">
    <source>
        <dbReference type="ARBA" id="ARBA00022664"/>
    </source>
</evidence>
<keyword evidence="12" id="KW-0464">Manganese</keyword>
<feature type="non-terminal residue" evidence="22">
    <location>
        <position position="645"/>
    </location>
</feature>
<dbReference type="GO" id="GO:0006397">
    <property type="term" value="P:mRNA processing"/>
    <property type="evidence" value="ECO:0007669"/>
    <property type="project" value="UniProtKB-KW"/>
</dbReference>
<dbReference type="FunFam" id="1.10.1410.10:FF:000001">
    <property type="entry name" value="Putative poly(A) polymerase gamma"/>
    <property type="match status" value="1"/>
</dbReference>
<evidence type="ECO:0000256" key="12">
    <source>
        <dbReference type="ARBA" id="ARBA00023211"/>
    </source>
</evidence>
<dbReference type="PANTHER" id="PTHR10682:SF6">
    <property type="entry name" value="POLY(A) POLYMERASE GAMMA"/>
    <property type="match status" value="1"/>
</dbReference>
<dbReference type="PANTHER" id="PTHR10682">
    <property type="entry name" value="POLY A POLYMERASE"/>
    <property type="match status" value="1"/>
</dbReference>
<feature type="domain" description="Poly(A) polymerase RNA-binding" evidence="19">
    <location>
        <begin position="360"/>
        <end position="418"/>
    </location>
</feature>